<dbReference type="InParanoid" id="A0A0D0ASF5"/>
<reference evidence="1 2" key="1">
    <citation type="submission" date="2014-04" db="EMBL/GenBank/DDBJ databases">
        <authorList>
            <consortium name="DOE Joint Genome Institute"/>
            <person name="Kuo A."/>
            <person name="Ruytinx J."/>
            <person name="Rineau F."/>
            <person name="Colpaert J."/>
            <person name="Kohler A."/>
            <person name="Nagy L.G."/>
            <person name="Floudas D."/>
            <person name="Copeland A."/>
            <person name="Barry K.W."/>
            <person name="Cichocki N."/>
            <person name="Veneault-Fourrey C."/>
            <person name="LaButti K."/>
            <person name="Lindquist E.A."/>
            <person name="Lipzen A."/>
            <person name="Lundell T."/>
            <person name="Morin E."/>
            <person name="Murat C."/>
            <person name="Sun H."/>
            <person name="Tunlid A."/>
            <person name="Henrissat B."/>
            <person name="Grigoriev I.V."/>
            <person name="Hibbett D.S."/>
            <person name="Martin F."/>
            <person name="Nordberg H.P."/>
            <person name="Cantor M.N."/>
            <person name="Hua S.X."/>
        </authorList>
    </citation>
    <scope>NUCLEOTIDE SEQUENCE [LARGE SCALE GENOMIC DNA]</scope>
    <source>
        <strain evidence="1 2">UH-Slu-Lm8-n1</strain>
    </source>
</reference>
<dbReference type="OrthoDB" id="2685482at2759"/>
<evidence type="ECO:0000313" key="1">
    <source>
        <dbReference type="EMBL" id="KIK44646.1"/>
    </source>
</evidence>
<feature type="non-terminal residue" evidence="1">
    <location>
        <position position="1"/>
    </location>
</feature>
<dbReference type="EMBL" id="KN835186">
    <property type="protein sequence ID" value="KIK44646.1"/>
    <property type="molecule type" value="Genomic_DNA"/>
</dbReference>
<feature type="non-terminal residue" evidence="1">
    <location>
        <position position="65"/>
    </location>
</feature>
<name>A0A0D0ASF5_9AGAM</name>
<evidence type="ECO:0000313" key="2">
    <source>
        <dbReference type="Proteomes" id="UP000054485"/>
    </source>
</evidence>
<dbReference type="Proteomes" id="UP000054485">
    <property type="component" value="Unassembled WGS sequence"/>
</dbReference>
<organism evidence="1 2">
    <name type="scientific">Suillus luteus UH-Slu-Lm8-n1</name>
    <dbReference type="NCBI Taxonomy" id="930992"/>
    <lineage>
        <taxon>Eukaryota</taxon>
        <taxon>Fungi</taxon>
        <taxon>Dikarya</taxon>
        <taxon>Basidiomycota</taxon>
        <taxon>Agaricomycotina</taxon>
        <taxon>Agaricomycetes</taxon>
        <taxon>Agaricomycetidae</taxon>
        <taxon>Boletales</taxon>
        <taxon>Suillineae</taxon>
        <taxon>Suillaceae</taxon>
        <taxon>Suillus</taxon>
    </lineage>
</organism>
<reference evidence="2" key="2">
    <citation type="submission" date="2015-01" db="EMBL/GenBank/DDBJ databases">
        <title>Evolutionary Origins and Diversification of the Mycorrhizal Mutualists.</title>
        <authorList>
            <consortium name="DOE Joint Genome Institute"/>
            <consortium name="Mycorrhizal Genomics Consortium"/>
            <person name="Kohler A."/>
            <person name="Kuo A."/>
            <person name="Nagy L.G."/>
            <person name="Floudas D."/>
            <person name="Copeland A."/>
            <person name="Barry K.W."/>
            <person name="Cichocki N."/>
            <person name="Veneault-Fourrey C."/>
            <person name="LaButti K."/>
            <person name="Lindquist E.A."/>
            <person name="Lipzen A."/>
            <person name="Lundell T."/>
            <person name="Morin E."/>
            <person name="Murat C."/>
            <person name="Riley R."/>
            <person name="Ohm R."/>
            <person name="Sun H."/>
            <person name="Tunlid A."/>
            <person name="Henrissat B."/>
            <person name="Grigoriev I.V."/>
            <person name="Hibbett D.S."/>
            <person name="Martin F."/>
        </authorList>
    </citation>
    <scope>NUCLEOTIDE SEQUENCE [LARGE SCALE GENOMIC DNA]</scope>
    <source>
        <strain evidence="2">UH-Slu-Lm8-n1</strain>
    </source>
</reference>
<proteinExistence type="predicted"/>
<dbReference type="HOGENOM" id="CLU_2856118_0_0_1"/>
<keyword evidence="2" id="KW-1185">Reference proteome</keyword>
<dbReference type="AlphaFoldDB" id="A0A0D0ASF5"/>
<sequence>VPWSAIVQSQDDFVARTYLLADVDLKEPSKLQNWDTTALLNFWYARQEKNEGPTFLFKAWKNKDG</sequence>
<gene>
    <name evidence="1" type="ORF">CY34DRAFT_41170</name>
</gene>
<accession>A0A0D0ASF5</accession>
<protein>
    <submittedName>
        <fullName evidence="1">Uncharacterized protein</fullName>
    </submittedName>
</protein>